<dbReference type="Proteomes" id="UP001153620">
    <property type="component" value="Chromosome 2"/>
</dbReference>
<dbReference type="AlphaFoldDB" id="A0A9N9WS92"/>
<sequence length="171" mass="19642">MQYLKKLANIFKINVVVLIQSNKQSTNASSLSAKSNLYYYHDQHSLHNEALQSEHEQYTTACTAQHTNTANKSPQNSFQHTTFHNLKKSNHNSAANTLSTLNPSEFEAKANKNFAKKYGNSKSIKSLQPNKFYGEDNDDDNEYCDNDVLTSHYYLQKNRSNEERKAKKSKR</sequence>
<reference evidence="1" key="1">
    <citation type="submission" date="2022-01" db="EMBL/GenBank/DDBJ databases">
        <authorList>
            <person name="King R."/>
        </authorList>
    </citation>
    <scope>NUCLEOTIDE SEQUENCE</scope>
</reference>
<organism evidence="1 2">
    <name type="scientific">Chironomus riparius</name>
    <dbReference type="NCBI Taxonomy" id="315576"/>
    <lineage>
        <taxon>Eukaryota</taxon>
        <taxon>Metazoa</taxon>
        <taxon>Ecdysozoa</taxon>
        <taxon>Arthropoda</taxon>
        <taxon>Hexapoda</taxon>
        <taxon>Insecta</taxon>
        <taxon>Pterygota</taxon>
        <taxon>Neoptera</taxon>
        <taxon>Endopterygota</taxon>
        <taxon>Diptera</taxon>
        <taxon>Nematocera</taxon>
        <taxon>Chironomoidea</taxon>
        <taxon>Chironomidae</taxon>
        <taxon>Chironominae</taxon>
        <taxon>Chironomus</taxon>
    </lineage>
</organism>
<keyword evidence="2" id="KW-1185">Reference proteome</keyword>
<dbReference type="EMBL" id="OU895878">
    <property type="protein sequence ID" value="CAG9804112.1"/>
    <property type="molecule type" value="Genomic_DNA"/>
</dbReference>
<evidence type="ECO:0000313" key="1">
    <source>
        <dbReference type="EMBL" id="CAG9804112.1"/>
    </source>
</evidence>
<proteinExistence type="predicted"/>
<gene>
    <name evidence="1" type="ORF">CHIRRI_LOCUS7005</name>
</gene>
<evidence type="ECO:0000313" key="2">
    <source>
        <dbReference type="Proteomes" id="UP001153620"/>
    </source>
</evidence>
<protein>
    <submittedName>
        <fullName evidence="1">Uncharacterized protein</fullName>
    </submittedName>
</protein>
<name>A0A9N9WS92_9DIPT</name>
<accession>A0A9N9WS92</accession>
<reference evidence="1" key="2">
    <citation type="submission" date="2022-10" db="EMBL/GenBank/DDBJ databases">
        <authorList>
            <consortium name="ENA_rothamsted_submissions"/>
            <consortium name="culmorum"/>
            <person name="King R."/>
        </authorList>
    </citation>
    <scope>NUCLEOTIDE SEQUENCE</scope>
</reference>